<name>A0AAN6H5L0_9PEZI</name>
<dbReference type="Proteomes" id="UP001175353">
    <property type="component" value="Unassembled WGS sequence"/>
</dbReference>
<dbReference type="EMBL" id="JAUJLE010000455">
    <property type="protein sequence ID" value="KAK0955860.1"/>
    <property type="molecule type" value="Genomic_DNA"/>
</dbReference>
<gene>
    <name evidence="2" type="ORF">LTR91_022657</name>
</gene>
<sequence length="212" mass="23427">MREEITQADRLGEFDDLCFDDSGRRDAIGAAPPYVRVDEIRSDTQVCCDNERDVNEAGFNCESQHPIGKLAWRGSRAPDAARVDFAIVLEPSNAMKEALPLLEPLPGTEDASWGPTTMTAVARRPFACVLETKKSGGNSLSADYQIGIWAYAIFKRLRLLLQDNGVTHEQLPCIPLLISNGERWEIHLAVQDEKHATVCIGSCHTCDSAEKK</sequence>
<dbReference type="InterPro" id="IPR046797">
    <property type="entry name" value="PDDEXK_12"/>
</dbReference>
<dbReference type="AlphaFoldDB" id="A0AAN6H5L0"/>
<accession>A0AAN6H5L0</accession>
<comment type="caution">
    <text evidence="2">The sequence shown here is derived from an EMBL/GenBank/DDBJ whole genome shotgun (WGS) entry which is preliminary data.</text>
</comment>
<keyword evidence="3" id="KW-1185">Reference proteome</keyword>
<reference evidence="2" key="1">
    <citation type="submission" date="2023-06" db="EMBL/GenBank/DDBJ databases">
        <title>Black Yeasts Isolated from many extreme environments.</title>
        <authorList>
            <person name="Coleine C."/>
            <person name="Stajich J.E."/>
            <person name="Selbmann L."/>
        </authorList>
    </citation>
    <scope>NUCLEOTIDE SEQUENCE</scope>
    <source>
        <strain evidence="2">CCFEE 5200</strain>
    </source>
</reference>
<dbReference type="Pfam" id="PF20516">
    <property type="entry name" value="PDDEXK_12"/>
    <property type="match status" value="1"/>
</dbReference>
<feature type="domain" description="PD-(D/E)XK nuclease-like" evidence="1">
    <location>
        <begin position="9"/>
        <end position="206"/>
    </location>
</feature>
<organism evidence="2 3">
    <name type="scientific">Friedmanniomyces endolithicus</name>
    <dbReference type="NCBI Taxonomy" id="329885"/>
    <lineage>
        <taxon>Eukaryota</taxon>
        <taxon>Fungi</taxon>
        <taxon>Dikarya</taxon>
        <taxon>Ascomycota</taxon>
        <taxon>Pezizomycotina</taxon>
        <taxon>Dothideomycetes</taxon>
        <taxon>Dothideomycetidae</taxon>
        <taxon>Mycosphaerellales</taxon>
        <taxon>Teratosphaeriaceae</taxon>
        <taxon>Friedmanniomyces</taxon>
    </lineage>
</organism>
<evidence type="ECO:0000259" key="1">
    <source>
        <dbReference type="Pfam" id="PF20516"/>
    </source>
</evidence>
<protein>
    <recommendedName>
        <fullName evidence="1">PD-(D/E)XK nuclease-like domain-containing protein</fullName>
    </recommendedName>
</protein>
<proteinExistence type="predicted"/>
<evidence type="ECO:0000313" key="2">
    <source>
        <dbReference type="EMBL" id="KAK0955860.1"/>
    </source>
</evidence>
<evidence type="ECO:0000313" key="3">
    <source>
        <dbReference type="Proteomes" id="UP001175353"/>
    </source>
</evidence>